<dbReference type="AlphaFoldDB" id="A0A7W5H8N2"/>
<dbReference type="Pfam" id="PF13180">
    <property type="entry name" value="PDZ_2"/>
    <property type="match status" value="1"/>
</dbReference>
<keyword evidence="3" id="KW-0645">Protease</keyword>
<dbReference type="GO" id="GO:0006508">
    <property type="term" value="P:proteolysis"/>
    <property type="evidence" value="ECO:0007669"/>
    <property type="project" value="UniProtKB-KW"/>
</dbReference>
<evidence type="ECO:0000259" key="2">
    <source>
        <dbReference type="PROSITE" id="PS50106"/>
    </source>
</evidence>
<protein>
    <submittedName>
        <fullName evidence="3">C-terminal processing protease CtpA/Prc</fullName>
    </submittedName>
</protein>
<feature type="compositionally biased region" description="Polar residues" evidence="1">
    <location>
        <begin position="33"/>
        <end position="42"/>
    </location>
</feature>
<dbReference type="EMBL" id="JACHXU010000021">
    <property type="protein sequence ID" value="MBB3209181.1"/>
    <property type="molecule type" value="Genomic_DNA"/>
</dbReference>
<feature type="region of interest" description="Disordered" evidence="1">
    <location>
        <begin position="30"/>
        <end position="57"/>
    </location>
</feature>
<dbReference type="InterPro" id="IPR036034">
    <property type="entry name" value="PDZ_sf"/>
</dbReference>
<dbReference type="Gene3D" id="2.30.42.10">
    <property type="match status" value="1"/>
</dbReference>
<evidence type="ECO:0000313" key="4">
    <source>
        <dbReference type="Proteomes" id="UP000536179"/>
    </source>
</evidence>
<evidence type="ECO:0000256" key="1">
    <source>
        <dbReference type="SAM" id="MobiDB-lite"/>
    </source>
</evidence>
<dbReference type="GO" id="GO:0008233">
    <property type="term" value="F:peptidase activity"/>
    <property type="evidence" value="ECO:0007669"/>
    <property type="project" value="UniProtKB-KW"/>
</dbReference>
<keyword evidence="3" id="KW-0378">Hydrolase</keyword>
<dbReference type="PROSITE" id="PS50106">
    <property type="entry name" value="PDZ"/>
    <property type="match status" value="1"/>
</dbReference>
<proteinExistence type="predicted"/>
<name>A0A7W5H8N2_9BACT</name>
<sequence length="284" mass="30200">MAATGIAAASLSISAVPSHAQDIGKAIADSITGGANTGSPTAQAVPPVGSAPAQSAVDRGVNRAMQGALQGQSPRDAIRTGLGEAAQSAVETPMQTQNRDQLQQFQQLQNQQLQQGVPGSQPMQLDSQGRAYYRDASGQPVYASQNGQVTAQQNQYYGAQFQPNDRGVGIQSVRQDGFAGRAGLNQGDVILSVNGRQVRDPNGLVQTMDQIGPNESVRMIVVRNGQEQIITTTTSETYGQNRQSKSSSANDSVNARLDEMRKQIQKLQKEVESLQSKVEHLDGK</sequence>
<dbReference type="SUPFAM" id="SSF50156">
    <property type="entry name" value="PDZ domain-like"/>
    <property type="match status" value="1"/>
</dbReference>
<feature type="domain" description="PDZ" evidence="2">
    <location>
        <begin position="146"/>
        <end position="200"/>
    </location>
</feature>
<gene>
    <name evidence="3" type="ORF">FHS27_005019</name>
</gene>
<reference evidence="3 4" key="1">
    <citation type="submission" date="2020-08" db="EMBL/GenBank/DDBJ databases">
        <title>Genomic Encyclopedia of Type Strains, Phase III (KMG-III): the genomes of soil and plant-associated and newly described type strains.</title>
        <authorList>
            <person name="Whitman W."/>
        </authorList>
    </citation>
    <scope>NUCLEOTIDE SEQUENCE [LARGE SCALE GENOMIC DNA]</scope>
    <source>
        <strain evidence="3 4">CECT 8075</strain>
    </source>
</reference>
<accession>A0A7W5H8N2</accession>
<dbReference type="SMART" id="SM00228">
    <property type="entry name" value="PDZ"/>
    <property type="match status" value="1"/>
</dbReference>
<dbReference type="Proteomes" id="UP000536179">
    <property type="component" value="Unassembled WGS sequence"/>
</dbReference>
<dbReference type="InterPro" id="IPR001478">
    <property type="entry name" value="PDZ"/>
</dbReference>
<dbReference type="CDD" id="cd06779">
    <property type="entry name" value="cpPDZ_Deg_HtrA-like"/>
    <property type="match status" value="1"/>
</dbReference>
<organism evidence="3 4">
    <name type="scientific">Aporhodopirellula rubra</name>
    <dbReference type="NCBI Taxonomy" id="980271"/>
    <lineage>
        <taxon>Bacteria</taxon>
        <taxon>Pseudomonadati</taxon>
        <taxon>Planctomycetota</taxon>
        <taxon>Planctomycetia</taxon>
        <taxon>Pirellulales</taxon>
        <taxon>Pirellulaceae</taxon>
        <taxon>Aporhodopirellula</taxon>
    </lineage>
</organism>
<feature type="region of interest" description="Disordered" evidence="1">
    <location>
        <begin position="232"/>
        <end position="260"/>
    </location>
</feature>
<comment type="caution">
    <text evidence="3">The sequence shown here is derived from an EMBL/GenBank/DDBJ whole genome shotgun (WGS) entry which is preliminary data.</text>
</comment>
<feature type="compositionally biased region" description="Polar residues" evidence="1">
    <location>
        <begin position="238"/>
        <end position="253"/>
    </location>
</feature>
<evidence type="ECO:0000313" key="3">
    <source>
        <dbReference type="EMBL" id="MBB3209181.1"/>
    </source>
</evidence>
<keyword evidence="4" id="KW-1185">Reference proteome</keyword>